<sequence>MTEFCVRPAVRVVEAYTAAGDSLYGDLVGYITVCDAHSGAASTHLRSLGYTSFVGGINRGMVDRRDPCGCFGRVGVATTLVPLGAPPADVLARATKRRAEASDALDALEVWAQTHADAEPLAHWGWLAESLHNTMPEALAQQLALAVLRSVAAEQERQRHVEEIARLRARIDLAHAHTAGALDV</sequence>
<keyword evidence="2" id="KW-1185">Reference proteome</keyword>
<dbReference type="Proteomes" id="UP000266677">
    <property type="component" value="Unassembled WGS sequence"/>
</dbReference>
<evidence type="ECO:0000313" key="1">
    <source>
        <dbReference type="EMBL" id="RJO74137.1"/>
    </source>
</evidence>
<organism evidence="1 2">
    <name type="scientific">Nocardia panacis</name>
    <dbReference type="NCBI Taxonomy" id="2340916"/>
    <lineage>
        <taxon>Bacteria</taxon>
        <taxon>Bacillati</taxon>
        <taxon>Actinomycetota</taxon>
        <taxon>Actinomycetes</taxon>
        <taxon>Mycobacteriales</taxon>
        <taxon>Nocardiaceae</taxon>
        <taxon>Nocardia</taxon>
    </lineage>
</organism>
<evidence type="ECO:0000313" key="2">
    <source>
        <dbReference type="Proteomes" id="UP000266677"/>
    </source>
</evidence>
<dbReference type="RefSeq" id="WP_120042303.1">
    <property type="nucleotide sequence ID" value="NZ_QZFU01000020.1"/>
</dbReference>
<comment type="caution">
    <text evidence="1">The sequence shown here is derived from an EMBL/GenBank/DDBJ whole genome shotgun (WGS) entry which is preliminary data.</text>
</comment>
<dbReference type="AlphaFoldDB" id="A0A3A4K2K4"/>
<reference evidence="1 2" key="1">
    <citation type="submission" date="2018-09" db="EMBL/GenBank/DDBJ databases">
        <title>YIM PH21274 draft genome.</title>
        <authorList>
            <person name="Miao C."/>
        </authorList>
    </citation>
    <scope>NUCLEOTIDE SEQUENCE [LARGE SCALE GENOMIC DNA]</scope>
    <source>
        <strain evidence="1 2">YIM PH 21724</strain>
    </source>
</reference>
<protein>
    <submittedName>
        <fullName evidence="1">Uncharacterized protein</fullName>
    </submittedName>
</protein>
<accession>A0A3A4K2K4</accession>
<proteinExistence type="predicted"/>
<gene>
    <name evidence="1" type="ORF">D5S18_18465</name>
</gene>
<name>A0A3A4K2K4_9NOCA</name>
<dbReference type="EMBL" id="QZFU01000020">
    <property type="protein sequence ID" value="RJO74137.1"/>
    <property type="molecule type" value="Genomic_DNA"/>
</dbReference>